<name>A0A1G9IZW5_9FLAO</name>
<proteinExistence type="predicted"/>
<gene>
    <name evidence="3" type="ORF">SAMN04488514_101334</name>
</gene>
<dbReference type="EMBL" id="FNGV01000001">
    <property type="protein sequence ID" value="SDL30424.1"/>
    <property type="molecule type" value="Genomic_DNA"/>
</dbReference>
<dbReference type="STRING" id="192904.SAMN04488514_101334"/>
<protein>
    <submittedName>
        <fullName evidence="3">Uncharacterized protein</fullName>
    </submittedName>
</protein>
<feature type="region of interest" description="Disordered" evidence="1">
    <location>
        <begin position="174"/>
        <end position="193"/>
    </location>
</feature>
<feature type="transmembrane region" description="Helical" evidence="2">
    <location>
        <begin position="12"/>
        <end position="31"/>
    </location>
</feature>
<feature type="transmembrane region" description="Helical" evidence="2">
    <location>
        <begin position="85"/>
        <end position="104"/>
    </location>
</feature>
<keyword evidence="2" id="KW-0812">Transmembrane</keyword>
<organism evidence="3 4">
    <name type="scientific">Kriegella aquimaris</name>
    <dbReference type="NCBI Taxonomy" id="192904"/>
    <lineage>
        <taxon>Bacteria</taxon>
        <taxon>Pseudomonadati</taxon>
        <taxon>Bacteroidota</taxon>
        <taxon>Flavobacteriia</taxon>
        <taxon>Flavobacteriales</taxon>
        <taxon>Flavobacteriaceae</taxon>
        <taxon>Kriegella</taxon>
    </lineage>
</organism>
<dbReference type="AlphaFoldDB" id="A0A1G9IZW5"/>
<feature type="transmembrane region" description="Helical" evidence="2">
    <location>
        <begin position="59"/>
        <end position="78"/>
    </location>
</feature>
<dbReference type="Proteomes" id="UP000199440">
    <property type="component" value="Unassembled WGS sequence"/>
</dbReference>
<keyword evidence="4" id="KW-1185">Reference proteome</keyword>
<accession>A0A1G9IZW5</accession>
<reference evidence="3 4" key="1">
    <citation type="submission" date="2016-10" db="EMBL/GenBank/DDBJ databases">
        <authorList>
            <person name="de Groot N.N."/>
        </authorList>
    </citation>
    <scope>NUCLEOTIDE SEQUENCE [LARGE SCALE GENOMIC DNA]</scope>
    <source>
        <strain evidence="3 4">DSM 19886</strain>
    </source>
</reference>
<evidence type="ECO:0000313" key="4">
    <source>
        <dbReference type="Proteomes" id="UP000199440"/>
    </source>
</evidence>
<evidence type="ECO:0000256" key="2">
    <source>
        <dbReference type="SAM" id="Phobius"/>
    </source>
</evidence>
<evidence type="ECO:0000313" key="3">
    <source>
        <dbReference type="EMBL" id="SDL30424.1"/>
    </source>
</evidence>
<sequence length="212" mass="24810">MSNRNRIKKKLIIEGIFALIIAISPILFYSYKYLPVNSDNTWSFLGITFSNNGYDDVTVAFYFYLSKLIPLALLIIWFTTAKNWWYHIILIPISMYAFQLYSVFSEDASKIDENEILYLVAVCMVIIPIVYFIRVKLVDRYVHGIDLEAMEAELKILKEKQGLNSTLDTAEKKEFDENENHNDTDQDSNQPLPTKSLNNFFHQVRHALQSWF</sequence>
<feature type="transmembrane region" description="Helical" evidence="2">
    <location>
        <begin position="116"/>
        <end position="133"/>
    </location>
</feature>
<dbReference type="RefSeq" id="WP_176801299.1">
    <property type="nucleotide sequence ID" value="NZ_FNGV01000001.1"/>
</dbReference>
<keyword evidence="2" id="KW-1133">Transmembrane helix</keyword>
<feature type="compositionally biased region" description="Basic and acidic residues" evidence="1">
    <location>
        <begin position="174"/>
        <end position="184"/>
    </location>
</feature>
<keyword evidence="2" id="KW-0472">Membrane</keyword>
<evidence type="ECO:0000256" key="1">
    <source>
        <dbReference type="SAM" id="MobiDB-lite"/>
    </source>
</evidence>